<dbReference type="EMBL" id="GBXM01046072">
    <property type="protein sequence ID" value="JAH62505.1"/>
    <property type="molecule type" value="Transcribed_RNA"/>
</dbReference>
<reference evidence="1" key="1">
    <citation type="submission" date="2014-11" db="EMBL/GenBank/DDBJ databases">
        <authorList>
            <person name="Amaro Gonzalez C."/>
        </authorList>
    </citation>
    <scope>NUCLEOTIDE SEQUENCE</scope>
</reference>
<protein>
    <submittedName>
        <fullName evidence="1">Uncharacterized protein</fullName>
    </submittedName>
</protein>
<proteinExistence type="predicted"/>
<accession>A0A0E9UBD1</accession>
<organism evidence="1">
    <name type="scientific">Anguilla anguilla</name>
    <name type="common">European freshwater eel</name>
    <name type="synonym">Muraena anguilla</name>
    <dbReference type="NCBI Taxonomy" id="7936"/>
    <lineage>
        <taxon>Eukaryota</taxon>
        <taxon>Metazoa</taxon>
        <taxon>Chordata</taxon>
        <taxon>Craniata</taxon>
        <taxon>Vertebrata</taxon>
        <taxon>Euteleostomi</taxon>
        <taxon>Actinopterygii</taxon>
        <taxon>Neopterygii</taxon>
        <taxon>Teleostei</taxon>
        <taxon>Anguilliformes</taxon>
        <taxon>Anguillidae</taxon>
        <taxon>Anguilla</taxon>
    </lineage>
</organism>
<reference evidence="1" key="2">
    <citation type="journal article" date="2015" name="Fish Shellfish Immunol.">
        <title>Early steps in the European eel (Anguilla anguilla)-Vibrio vulnificus interaction in the gills: Role of the RtxA13 toxin.</title>
        <authorList>
            <person name="Callol A."/>
            <person name="Pajuelo D."/>
            <person name="Ebbesson L."/>
            <person name="Teles M."/>
            <person name="MacKenzie S."/>
            <person name="Amaro C."/>
        </authorList>
    </citation>
    <scope>NUCLEOTIDE SEQUENCE</scope>
</reference>
<sequence length="14" mass="1497">MKACFFPPVSSAVI</sequence>
<name>A0A0E9UBD1_ANGAN</name>
<evidence type="ECO:0000313" key="1">
    <source>
        <dbReference type="EMBL" id="JAH62505.1"/>
    </source>
</evidence>